<dbReference type="InterPro" id="IPR027417">
    <property type="entry name" value="P-loop_NTPase"/>
</dbReference>
<keyword evidence="19" id="KW-1185">Reference proteome</keyword>
<dbReference type="FunFam" id="1.10.510.10:FF:000421">
    <property type="entry name" value="Serine/threonine-protein kinase PAK 6"/>
    <property type="match status" value="1"/>
</dbReference>
<evidence type="ECO:0000256" key="13">
    <source>
        <dbReference type="PROSITE-ProRule" id="PRU10141"/>
    </source>
</evidence>
<feature type="binding site" evidence="13">
    <location>
        <position position="101"/>
    </location>
    <ligand>
        <name>ATP</name>
        <dbReference type="ChEBI" id="CHEBI:30616"/>
    </ligand>
</feature>
<keyword evidence="11" id="KW-0966">Cell projection</keyword>
<keyword evidence="8 12" id="KW-0505">Motor protein</keyword>
<comment type="caution">
    <text evidence="12">Lacks conserved residue(s) required for the propagation of feature annotation.</text>
</comment>
<evidence type="ECO:0000256" key="9">
    <source>
        <dbReference type="ARBA" id="ARBA00023203"/>
    </source>
</evidence>
<dbReference type="EMBL" id="CAJNOI010001121">
    <property type="protein sequence ID" value="CAF1384521.1"/>
    <property type="molecule type" value="Genomic_DNA"/>
</dbReference>
<comment type="caution">
    <text evidence="17">The sequence shown here is derived from an EMBL/GenBank/DDBJ whole genome shotgun (WGS) entry which is preliminary data.</text>
</comment>
<dbReference type="GO" id="GO:0000146">
    <property type="term" value="F:microfilament motor activity"/>
    <property type="evidence" value="ECO:0007669"/>
    <property type="project" value="TreeGrafter"/>
</dbReference>
<accession>A0A815JWF7</accession>
<dbReference type="InterPro" id="IPR017441">
    <property type="entry name" value="Protein_kinase_ATP_BS"/>
</dbReference>
<dbReference type="PANTHER" id="PTHR46256:SF3">
    <property type="entry name" value="MYOSIN MOTOR DOMAIN-CONTAINING PROTEIN"/>
    <property type="match status" value="1"/>
</dbReference>
<dbReference type="Gene3D" id="1.10.10.820">
    <property type="match status" value="1"/>
</dbReference>
<dbReference type="GO" id="GO:0030832">
    <property type="term" value="P:regulation of actin filament length"/>
    <property type="evidence" value="ECO:0007669"/>
    <property type="project" value="TreeGrafter"/>
</dbReference>
<dbReference type="SUPFAM" id="SSF56112">
    <property type="entry name" value="Protein kinase-like (PK-like)"/>
    <property type="match status" value="1"/>
</dbReference>
<dbReference type="GO" id="GO:0004674">
    <property type="term" value="F:protein serine/threonine kinase activity"/>
    <property type="evidence" value="ECO:0007669"/>
    <property type="project" value="TreeGrafter"/>
</dbReference>
<feature type="binding site" evidence="12">
    <location>
        <begin position="693"/>
        <end position="700"/>
    </location>
    <ligand>
        <name>ATP</name>
        <dbReference type="ChEBI" id="CHEBI:30616"/>
    </ligand>
</feature>
<dbReference type="Proteomes" id="UP000663877">
    <property type="component" value="Unassembled WGS sequence"/>
</dbReference>
<feature type="region of interest" description="Disordered" evidence="14">
    <location>
        <begin position="503"/>
        <end position="552"/>
    </location>
</feature>
<proteinExistence type="inferred from homology"/>
<dbReference type="SMART" id="SM00220">
    <property type="entry name" value="S_TKc"/>
    <property type="match status" value="1"/>
</dbReference>
<evidence type="ECO:0000256" key="14">
    <source>
        <dbReference type="SAM" id="MobiDB-lite"/>
    </source>
</evidence>
<keyword evidence="10" id="KW-0206">Cytoskeleton</keyword>
<dbReference type="Gene3D" id="1.10.510.10">
    <property type="entry name" value="Transferase(Phosphotransferase) domain 1"/>
    <property type="match status" value="1"/>
</dbReference>
<organism evidence="17 20">
    <name type="scientific">Adineta steineri</name>
    <dbReference type="NCBI Taxonomy" id="433720"/>
    <lineage>
        <taxon>Eukaryota</taxon>
        <taxon>Metazoa</taxon>
        <taxon>Spiralia</taxon>
        <taxon>Gnathifera</taxon>
        <taxon>Rotifera</taxon>
        <taxon>Eurotatoria</taxon>
        <taxon>Bdelloidea</taxon>
        <taxon>Adinetida</taxon>
        <taxon>Adinetidae</taxon>
        <taxon>Adineta</taxon>
    </lineage>
</organism>
<evidence type="ECO:0000256" key="12">
    <source>
        <dbReference type="PROSITE-ProRule" id="PRU00782"/>
    </source>
</evidence>
<evidence type="ECO:0000256" key="5">
    <source>
        <dbReference type="ARBA" id="ARBA00022741"/>
    </source>
</evidence>
<dbReference type="OrthoDB" id="6108017at2759"/>
<evidence type="ECO:0000256" key="4">
    <source>
        <dbReference type="ARBA" id="ARBA00022737"/>
    </source>
</evidence>
<keyword evidence="6 12" id="KW-0067">ATP-binding</keyword>
<evidence type="ECO:0000313" key="17">
    <source>
        <dbReference type="EMBL" id="CAF1384521.1"/>
    </source>
</evidence>
<evidence type="ECO:0000256" key="11">
    <source>
        <dbReference type="ARBA" id="ARBA00023273"/>
    </source>
</evidence>
<dbReference type="PANTHER" id="PTHR46256">
    <property type="entry name" value="AGAP011099-PA"/>
    <property type="match status" value="1"/>
</dbReference>
<evidence type="ECO:0000256" key="3">
    <source>
        <dbReference type="ARBA" id="ARBA00022490"/>
    </source>
</evidence>
<reference evidence="17" key="1">
    <citation type="submission" date="2021-02" db="EMBL/GenBank/DDBJ databases">
        <authorList>
            <person name="Nowell W R."/>
        </authorList>
    </citation>
    <scope>NUCLEOTIDE SEQUENCE</scope>
</reference>
<feature type="compositionally biased region" description="Basic residues" evidence="14">
    <location>
        <begin position="1"/>
        <end position="11"/>
    </location>
</feature>
<dbReference type="GO" id="GO:0042995">
    <property type="term" value="C:cell projection"/>
    <property type="evidence" value="ECO:0007669"/>
    <property type="project" value="UniProtKB-SubCell"/>
</dbReference>
<evidence type="ECO:0000256" key="6">
    <source>
        <dbReference type="ARBA" id="ARBA00022840"/>
    </source>
</evidence>
<dbReference type="AlphaFoldDB" id="A0A815JWF7"/>
<evidence type="ECO:0000313" key="19">
    <source>
        <dbReference type="Proteomes" id="UP000663832"/>
    </source>
</evidence>
<dbReference type="Pfam" id="PF00063">
    <property type="entry name" value="Myosin_head"/>
    <property type="match status" value="1"/>
</dbReference>
<dbReference type="SMART" id="SM00242">
    <property type="entry name" value="MYSc"/>
    <property type="match status" value="1"/>
</dbReference>
<dbReference type="GO" id="GO:0005524">
    <property type="term" value="F:ATP binding"/>
    <property type="evidence" value="ECO:0007669"/>
    <property type="project" value="UniProtKB-UniRule"/>
</dbReference>
<name>A0A815JWF7_9BILA</name>
<dbReference type="EMBL" id="CAJNOM010001461">
    <property type="protein sequence ID" value="CAF1608758.1"/>
    <property type="molecule type" value="Genomic_DNA"/>
</dbReference>
<evidence type="ECO:0000256" key="7">
    <source>
        <dbReference type="ARBA" id="ARBA00023123"/>
    </source>
</evidence>
<evidence type="ECO:0000259" key="16">
    <source>
        <dbReference type="PROSITE" id="PS51456"/>
    </source>
</evidence>
<evidence type="ECO:0000256" key="10">
    <source>
        <dbReference type="ARBA" id="ARBA00023212"/>
    </source>
</evidence>
<keyword evidence="9 12" id="KW-0009">Actin-binding</keyword>
<evidence type="ECO:0000259" key="15">
    <source>
        <dbReference type="PROSITE" id="PS50011"/>
    </source>
</evidence>
<evidence type="ECO:0000256" key="1">
    <source>
        <dbReference type="ARBA" id="ARBA00004245"/>
    </source>
</evidence>
<dbReference type="Gene3D" id="3.30.200.20">
    <property type="entry name" value="Phosphorylase Kinase, domain 1"/>
    <property type="match status" value="1"/>
</dbReference>
<feature type="domain" description="Protein kinase" evidence="15">
    <location>
        <begin position="74"/>
        <end position="381"/>
    </location>
</feature>
<protein>
    <submittedName>
        <fullName evidence="17">Uncharacterized protein</fullName>
    </submittedName>
</protein>
<dbReference type="PROSITE" id="PS50011">
    <property type="entry name" value="PROTEIN_KINASE_DOM"/>
    <property type="match status" value="1"/>
</dbReference>
<comment type="similarity">
    <text evidence="12">Belongs to the TRAFAC class myosin-kinesin ATPase superfamily. Myosin family.</text>
</comment>
<evidence type="ECO:0000313" key="18">
    <source>
        <dbReference type="EMBL" id="CAF1608758.1"/>
    </source>
</evidence>
<gene>
    <name evidence="17" type="ORF">BJG266_LOCUS36762</name>
    <name evidence="18" type="ORF">QVE165_LOCUS53742</name>
</gene>
<dbReference type="Proteomes" id="UP000663832">
    <property type="component" value="Unassembled WGS sequence"/>
</dbReference>
<dbReference type="PROSITE" id="PS00107">
    <property type="entry name" value="PROTEIN_KINASE_ATP"/>
    <property type="match status" value="1"/>
</dbReference>
<dbReference type="Gene3D" id="1.20.120.720">
    <property type="entry name" value="Myosin VI head, motor domain, U50 subdomain"/>
    <property type="match status" value="1"/>
</dbReference>
<feature type="compositionally biased region" description="Basic residues" evidence="14">
    <location>
        <begin position="515"/>
        <end position="526"/>
    </location>
</feature>
<evidence type="ECO:0000313" key="20">
    <source>
        <dbReference type="Proteomes" id="UP000663877"/>
    </source>
</evidence>
<dbReference type="GO" id="GO:0003779">
    <property type="term" value="F:actin binding"/>
    <property type="evidence" value="ECO:0007669"/>
    <property type="project" value="UniProtKB-KW"/>
</dbReference>
<feature type="non-terminal residue" evidence="17">
    <location>
        <position position="1"/>
    </location>
</feature>
<dbReference type="Gene3D" id="3.40.850.10">
    <property type="entry name" value="Kinesin motor domain"/>
    <property type="match status" value="1"/>
</dbReference>
<feature type="domain" description="Myosin motor" evidence="16">
    <location>
        <begin position="600"/>
        <end position="942"/>
    </location>
</feature>
<keyword evidence="3" id="KW-0963">Cytoplasm</keyword>
<evidence type="ECO:0000256" key="2">
    <source>
        <dbReference type="ARBA" id="ARBA00004316"/>
    </source>
</evidence>
<dbReference type="PRINTS" id="PR00193">
    <property type="entry name" value="MYOSINHEAVY"/>
</dbReference>
<dbReference type="Pfam" id="PF00069">
    <property type="entry name" value="Pkinase"/>
    <property type="match status" value="1"/>
</dbReference>
<evidence type="ECO:0000256" key="8">
    <source>
        <dbReference type="ARBA" id="ARBA00023175"/>
    </source>
</evidence>
<feature type="region of interest" description="Disordered" evidence="14">
    <location>
        <begin position="1"/>
        <end position="42"/>
    </location>
</feature>
<keyword evidence="5 12" id="KW-0547">Nucleotide-binding</keyword>
<dbReference type="InterPro" id="IPR036961">
    <property type="entry name" value="Kinesin_motor_dom_sf"/>
</dbReference>
<comment type="subcellular location">
    <subcellularLocation>
        <location evidence="2">Cell projection</location>
    </subcellularLocation>
    <subcellularLocation>
        <location evidence="1">Cytoplasm</location>
        <location evidence="1">Cytoskeleton</location>
    </subcellularLocation>
</comment>
<dbReference type="PROSITE" id="PS00108">
    <property type="entry name" value="PROTEIN_KINASE_ST"/>
    <property type="match status" value="1"/>
</dbReference>
<keyword evidence="4" id="KW-0677">Repeat</keyword>
<dbReference type="InterPro" id="IPR011009">
    <property type="entry name" value="Kinase-like_dom_sf"/>
</dbReference>
<sequence>MPQLLHHHHHPLSPPLSSAEPVPPIPPRLHSRPSSKQHQSQSILIAANQQINNNNNNNNNFFRLDDLPSPDREWQLLENIGDGTYGEAKNIRNPDFSAAVKIMHPTNEVLEEIEQEHRVLLELSNHENICRFYGAYLKRTPPPPPPPPRNPITSPLAPIDTTSLLSIETKSISSLVSPNSISLPLPLDQLWLVMELCTSGSVTDLAKAMLKANQRLDEAIIAYILRETLKALYHLHSNNVIHRDVKGHNILITGDGHIKLIDFGVSAYLNPNNGRRNTSVGTPFFMAPEVIACERQMDYDYDTRADVWSTGITAIEIAEGEPPLADMHPMRALVSIPRNPPPCLRQSQDWSNEFNDFIRQSLIKDFEARPSVAQMLVHPFITHIPPDGIEVRRRIIQIIHRYKRCYDLSGKKSRETCGVKNGRIRGKSETCSSAAIDASKAAITSYSPTTEALVPPPKRIIQVIGKPYNPPHQIVENHKRAAPPPPFAIENGLYQNDANARIQQQPPPQQTQGYKTKRKSPSKRQQKQINEQNGNHSPLIKKQPIAPPINDGMPVCHPSLAKKLNNANFYNSTYDSTYAIDSSSITNDSPLNPQQQINSFSTDDLAQLETFDEQSIITYMYDRFLANQIYTYIGDILVAVNPFRSLQIYGKDVMMRYRSSVKSEQPPHIYALADFTYQAMLHDLENQYIVISGESGSGKTQSANFLVKQLTFLGNAPNKSLQEKILQINPLIEGFGNARTIINDNSSRFGKYLEMLFTKQGRVTGARLSEYLLEKTRVVNQGRAERNFHIFYYLFHGLASSLPNDEKSFYLSTNQTYHYLTTGLQDDHDLSESFKSKFSTIEKCFEIIGFQQNEVKSIYRILAGLLHLGNISFHQNEGHFIDGKTCLTDRYLLQIVCELFGIDIAEFDLALTTCNIVTRGETIQRSTTLQESQSTRDAMAKA</sequence>
<dbReference type="InterPro" id="IPR052409">
    <property type="entry name" value="Myosin-III_kinase_activity"/>
</dbReference>
<keyword evidence="7 12" id="KW-0518">Myosin</keyword>
<dbReference type="GO" id="GO:0016459">
    <property type="term" value="C:myosin complex"/>
    <property type="evidence" value="ECO:0007669"/>
    <property type="project" value="UniProtKB-KW"/>
</dbReference>
<dbReference type="SUPFAM" id="SSF52540">
    <property type="entry name" value="P-loop containing nucleoside triphosphate hydrolases"/>
    <property type="match status" value="1"/>
</dbReference>
<dbReference type="InterPro" id="IPR000719">
    <property type="entry name" value="Prot_kinase_dom"/>
</dbReference>
<dbReference type="InterPro" id="IPR008271">
    <property type="entry name" value="Ser/Thr_kinase_AS"/>
</dbReference>
<dbReference type="InterPro" id="IPR001609">
    <property type="entry name" value="Myosin_head_motor_dom-like"/>
</dbReference>
<dbReference type="PROSITE" id="PS51456">
    <property type="entry name" value="MYOSIN_MOTOR"/>
    <property type="match status" value="1"/>
</dbReference>
<feature type="region of interest" description="Disordered" evidence="14">
    <location>
        <begin position="471"/>
        <end position="491"/>
    </location>
</feature>